<protein>
    <submittedName>
        <fullName evidence="1">Uncharacterized protein</fullName>
    </submittedName>
</protein>
<comment type="caution">
    <text evidence="1">The sequence shown here is derived from an EMBL/GenBank/DDBJ whole genome shotgun (WGS) entry which is preliminary data.</text>
</comment>
<proteinExistence type="predicted"/>
<keyword evidence="2" id="KW-1185">Reference proteome</keyword>
<feature type="non-terminal residue" evidence="1">
    <location>
        <position position="358"/>
    </location>
</feature>
<accession>A0A9P8FQ62</accession>
<evidence type="ECO:0000313" key="1">
    <source>
        <dbReference type="EMBL" id="KAG9980076.1"/>
    </source>
</evidence>
<dbReference type="Proteomes" id="UP000729357">
    <property type="component" value="Unassembled WGS sequence"/>
</dbReference>
<dbReference type="EMBL" id="JAHFXS010001039">
    <property type="protein sequence ID" value="KAG9980076.1"/>
    <property type="molecule type" value="Genomic_DNA"/>
</dbReference>
<reference evidence="1" key="2">
    <citation type="submission" date="2021-08" db="EMBL/GenBank/DDBJ databases">
        <authorList>
            <person name="Gostincar C."/>
            <person name="Sun X."/>
            <person name="Song Z."/>
            <person name="Gunde-Cimerman N."/>
        </authorList>
    </citation>
    <scope>NUCLEOTIDE SEQUENCE</scope>
    <source>
        <strain evidence="1">EXF-9298</strain>
    </source>
</reference>
<dbReference type="AlphaFoldDB" id="A0A9P8FQ62"/>
<sequence length="358" mass="40220">MEEAFEKMLPIFCKAASTPEQLSREEKNVLQYRLSPQKEDAAIKARTSSESFEDLVRKCLNDGGVSTLTDKELKILSQGVQPLLLSTANALMEIQEKQTAEVQAVIEQAYKNITDPDEKKASLAAHEEIHSRAEVARAERRAQRASQPRRTLMQSARTRAAARNAPYPNSAIKWASEAIQRYALKSQTTDLQTFPDDGIWGFACLRTSYDDDATWNSFKQRLDSKIQQELQKHLVPEAMQKGFRLVYLENETELAGGLEQTRLTTFFNRIKNDIATVPRGIDRNFFISVHDAVLRASVNAVDPLIILHDADADAGPATATQHFPGYSGVTVIQFVMLFIPGIENNRNYLRSSHSLMYG</sequence>
<name>A0A9P8FQ62_AURME</name>
<reference evidence="1" key="1">
    <citation type="journal article" date="2021" name="J Fungi (Basel)">
        <title>Virulence traits and population genomics of the black yeast Aureobasidium melanogenum.</title>
        <authorList>
            <person name="Cernosa A."/>
            <person name="Sun X."/>
            <person name="Gostincar C."/>
            <person name="Fang C."/>
            <person name="Gunde-Cimerman N."/>
            <person name="Song Z."/>
        </authorList>
    </citation>
    <scope>NUCLEOTIDE SEQUENCE</scope>
    <source>
        <strain evidence="1">EXF-9298</strain>
    </source>
</reference>
<gene>
    <name evidence="1" type="ORF">KCU98_g8388</name>
</gene>
<organism evidence="1 2">
    <name type="scientific">Aureobasidium melanogenum</name>
    <name type="common">Aureobasidium pullulans var. melanogenum</name>
    <dbReference type="NCBI Taxonomy" id="46634"/>
    <lineage>
        <taxon>Eukaryota</taxon>
        <taxon>Fungi</taxon>
        <taxon>Dikarya</taxon>
        <taxon>Ascomycota</taxon>
        <taxon>Pezizomycotina</taxon>
        <taxon>Dothideomycetes</taxon>
        <taxon>Dothideomycetidae</taxon>
        <taxon>Dothideales</taxon>
        <taxon>Saccotheciaceae</taxon>
        <taxon>Aureobasidium</taxon>
    </lineage>
</organism>
<evidence type="ECO:0000313" key="2">
    <source>
        <dbReference type="Proteomes" id="UP000729357"/>
    </source>
</evidence>